<evidence type="ECO:0000313" key="2">
    <source>
        <dbReference type="Proteomes" id="UP000149121"/>
    </source>
</evidence>
<dbReference type="KEGG" id="vg:30902580"/>
<evidence type="ECO:0000313" key="1">
    <source>
        <dbReference type="EMBL" id="AOC55088.1"/>
    </source>
</evidence>
<dbReference type="Proteomes" id="UP000149121">
    <property type="component" value="Segment"/>
</dbReference>
<organism evidence="1 2">
    <name type="scientific">Lymphocystis disease virus 3</name>
    <dbReference type="NCBI Taxonomy" id="2560566"/>
    <lineage>
        <taxon>Viruses</taxon>
        <taxon>Varidnaviria</taxon>
        <taxon>Bamfordvirae</taxon>
        <taxon>Nucleocytoviricota</taxon>
        <taxon>Megaviricetes</taxon>
        <taxon>Pimascovirales</taxon>
        <taxon>Pimascovirales incertae sedis</taxon>
        <taxon>Iridoviridae</taxon>
        <taxon>Alphairidovirinae</taxon>
        <taxon>Lymphocystivirus</taxon>
        <taxon>Lymphocystivirus sparus1</taxon>
    </lineage>
</organism>
<sequence>MTLPLILAIFIILKMKSSVKLSFLIYCLPHYKYENVIKFIEENTIWKSDLNRFLNYKSLISFFKQNSTYRYTLSKECEQIVPLYTDALGLTHFFDQTSPETIKYLLSKISELYRCSILFDGSPIQAA</sequence>
<dbReference type="EMBL" id="KX643370">
    <property type="protein sequence ID" value="AOC55088.1"/>
    <property type="molecule type" value="Genomic_DNA"/>
</dbReference>
<reference evidence="1 2" key="1">
    <citation type="journal article" date="2016" name="J. Virol.">
        <title>Concurrence of Iridovirus, Polyomavirus, and a Unique Member of a New Group of Fish Papillomaviruses in Lymphocystis Disease-Affected Gilthead Sea Bream.</title>
        <authorList>
            <person name="Lopez-Bueno A."/>
            <person name="Mavian C."/>
            <person name="Labella A.M."/>
            <person name="Castro D."/>
            <person name="Borrego J.J."/>
            <person name="Alcami A."/>
            <person name="Alejo A."/>
        </authorList>
    </citation>
    <scope>NUCLEOTIDE SEQUENCE [LARGE SCALE GENOMIC DNA]</scope>
    <source>
        <strain evidence="1">SA9</strain>
    </source>
</reference>
<accession>A0A1B2RVR4</accession>
<gene>
    <name evidence="1" type="ORF">LCDVSa004L</name>
</gene>
<name>A0A1B2RVR4_9VIRU</name>
<proteinExistence type="predicted"/>
<keyword evidence="2" id="KW-1185">Reference proteome</keyword>
<protein>
    <submittedName>
        <fullName evidence="1">Uncharacterized protein</fullName>
    </submittedName>
</protein>